<organism evidence="2">
    <name type="scientific">Myoviridae sp. ctkfK18</name>
    <dbReference type="NCBI Taxonomy" id="2825165"/>
    <lineage>
        <taxon>Viruses</taxon>
        <taxon>Duplodnaviria</taxon>
        <taxon>Heunggongvirae</taxon>
        <taxon>Uroviricota</taxon>
        <taxon>Caudoviricetes</taxon>
    </lineage>
</organism>
<sequence length="121" mass="14209">MSNIIELLGMWVLGFITALIILVIIFLVIKSRKHPLYHKVKEKEDKERHDAIQQIVHDTVTDCTSKEDYYDKIDKILEKRLSPEAIERTVLEVTEQLKKEGKISKDFSWDKVKKKGEENEV</sequence>
<name>A0A8S5VGJ7_9CAUD</name>
<keyword evidence="1" id="KW-0812">Transmembrane</keyword>
<keyword evidence="1" id="KW-1133">Transmembrane helix</keyword>
<proteinExistence type="predicted"/>
<evidence type="ECO:0000256" key="1">
    <source>
        <dbReference type="SAM" id="Phobius"/>
    </source>
</evidence>
<evidence type="ECO:0000313" key="2">
    <source>
        <dbReference type="EMBL" id="DAG05905.1"/>
    </source>
</evidence>
<keyword evidence="1" id="KW-0472">Membrane</keyword>
<dbReference type="EMBL" id="BK016265">
    <property type="protein sequence ID" value="DAG05905.1"/>
    <property type="molecule type" value="Genomic_DNA"/>
</dbReference>
<feature type="transmembrane region" description="Helical" evidence="1">
    <location>
        <begin position="12"/>
        <end position="29"/>
    </location>
</feature>
<reference evidence="2" key="1">
    <citation type="journal article" date="2021" name="Proc. Natl. Acad. Sci. U.S.A.">
        <title>A Catalog of Tens of Thousands of Viruses from Human Metagenomes Reveals Hidden Associations with Chronic Diseases.</title>
        <authorList>
            <person name="Tisza M.J."/>
            <person name="Buck C.B."/>
        </authorList>
    </citation>
    <scope>NUCLEOTIDE SEQUENCE</scope>
    <source>
        <strain evidence="2">CtkfK18</strain>
    </source>
</reference>
<protein>
    <submittedName>
        <fullName evidence="2">TRL10 protein</fullName>
    </submittedName>
</protein>
<accession>A0A8S5VGJ7</accession>